<dbReference type="OrthoDB" id="10248520at2759"/>
<name>D7FKS7_ECTSI</name>
<evidence type="ECO:0000256" key="3">
    <source>
        <dbReference type="ARBA" id="ARBA00016107"/>
    </source>
</evidence>
<dbReference type="SUPFAM" id="SSF48592">
    <property type="entry name" value="GroEL equatorial domain-like"/>
    <property type="match status" value="1"/>
</dbReference>
<dbReference type="GO" id="GO:0140662">
    <property type="term" value="F:ATP-dependent protein folding chaperone"/>
    <property type="evidence" value="ECO:0007669"/>
    <property type="project" value="InterPro"/>
</dbReference>
<dbReference type="FunFam" id="3.50.7.10:FF:000010">
    <property type="entry name" value="T-complex protein 1 subunit delta"/>
    <property type="match status" value="1"/>
</dbReference>
<dbReference type="Gene3D" id="3.30.260.10">
    <property type="entry name" value="TCP-1-like chaperonin intermediate domain"/>
    <property type="match status" value="1"/>
</dbReference>
<dbReference type="InterPro" id="IPR002194">
    <property type="entry name" value="Chaperonin_TCP-1_CS"/>
</dbReference>
<reference evidence="11 12" key="1">
    <citation type="journal article" date="2010" name="Nature">
        <title>The Ectocarpus genome and the independent evolution of multicellularity in brown algae.</title>
        <authorList>
            <person name="Cock J.M."/>
            <person name="Sterck L."/>
            <person name="Rouze P."/>
            <person name="Scornet D."/>
            <person name="Allen A.E."/>
            <person name="Amoutzias G."/>
            <person name="Anthouard V."/>
            <person name="Artiguenave F."/>
            <person name="Aury J.M."/>
            <person name="Badger J.H."/>
            <person name="Beszteri B."/>
            <person name="Billiau K."/>
            <person name="Bonnet E."/>
            <person name="Bothwell J.H."/>
            <person name="Bowler C."/>
            <person name="Boyen C."/>
            <person name="Brownlee C."/>
            <person name="Carrano C.J."/>
            <person name="Charrier B."/>
            <person name="Cho G.Y."/>
            <person name="Coelho S.M."/>
            <person name="Collen J."/>
            <person name="Corre E."/>
            <person name="Da Silva C."/>
            <person name="Delage L."/>
            <person name="Delaroque N."/>
            <person name="Dittami S.M."/>
            <person name="Doulbeau S."/>
            <person name="Elias M."/>
            <person name="Farnham G."/>
            <person name="Gachon C.M."/>
            <person name="Gschloessl B."/>
            <person name="Heesch S."/>
            <person name="Jabbari K."/>
            <person name="Jubin C."/>
            <person name="Kawai H."/>
            <person name="Kimura K."/>
            <person name="Kloareg B."/>
            <person name="Kupper F.C."/>
            <person name="Lang D."/>
            <person name="Le Bail A."/>
            <person name="Leblanc C."/>
            <person name="Lerouge P."/>
            <person name="Lohr M."/>
            <person name="Lopez P.J."/>
            <person name="Martens C."/>
            <person name="Maumus F."/>
            <person name="Michel G."/>
            <person name="Miranda-Saavedra D."/>
            <person name="Morales J."/>
            <person name="Moreau H."/>
            <person name="Motomura T."/>
            <person name="Nagasato C."/>
            <person name="Napoli C.A."/>
            <person name="Nelson D.R."/>
            <person name="Nyvall-Collen P."/>
            <person name="Peters A.F."/>
            <person name="Pommier C."/>
            <person name="Potin P."/>
            <person name="Poulain J."/>
            <person name="Quesneville H."/>
            <person name="Read B."/>
            <person name="Rensing S.A."/>
            <person name="Ritter A."/>
            <person name="Rousvoal S."/>
            <person name="Samanta M."/>
            <person name="Samson G."/>
            <person name="Schroeder D.C."/>
            <person name="Segurens B."/>
            <person name="Strittmatter M."/>
            <person name="Tonon T."/>
            <person name="Tregear J.W."/>
            <person name="Valentin K."/>
            <person name="von Dassow P."/>
            <person name="Yamagishi T."/>
            <person name="Van de Peer Y."/>
            <person name="Wincker P."/>
        </authorList>
    </citation>
    <scope>NUCLEOTIDE SEQUENCE [LARGE SCALE GENOMIC DNA]</scope>
    <source>
        <strain evidence="12">Ec32 / CCAP1310/4</strain>
    </source>
</reference>
<dbReference type="SUPFAM" id="SSF54849">
    <property type="entry name" value="GroEL-intermediate domain like"/>
    <property type="match status" value="1"/>
</dbReference>
<accession>D7FKS7</accession>
<evidence type="ECO:0000256" key="2">
    <source>
        <dbReference type="ARBA" id="ARBA00008020"/>
    </source>
</evidence>
<dbReference type="AlphaFoldDB" id="D7FKS7"/>
<dbReference type="EMBL" id="FN648046">
    <property type="protein sequence ID" value="CBJ29476.1"/>
    <property type="molecule type" value="Genomic_DNA"/>
</dbReference>
<keyword evidence="6 8" id="KW-0067">ATP-binding</keyword>
<keyword evidence="5 8" id="KW-0547">Nucleotide-binding</keyword>
<dbReference type="FunCoup" id="D7FKS7">
    <property type="interactions" value="666"/>
</dbReference>
<dbReference type="InterPro" id="IPR054827">
    <property type="entry name" value="thermosome_alpha"/>
</dbReference>
<dbReference type="InterPro" id="IPR027410">
    <property type="entry name" value="TCP-1-like_intermed_sf"/>
</dbReference>
<dbReference type="PROSITE" id="PS00751">
    <property type="entry name" value="TCP1_2"/>
    <property type="match status" value="1"/>
</dbReference>
<dbReference type="Gene3D" id="3.50.7.10">
    <property type="entry name" value="GroEL"/>
    <property type="match status" value="1"/>
</dbReference>
<dbReference type="Proteomes" id="UP000002630">
    <property type="component" value="Linkage Group LG11"/>
</dbReference>
<comment type="similarity">
    <text evidence="2 8">Belongs to the TCP-1 chaperonin family.</text>
</comment>
<dbReference type="InterPro" id="IPR027409">
    <property type="entry name" value="GroEL-like_apical_dom_sf"/>
</dbReference>
<comment type="subcellular location">
    <subcellularLocation>
        <location evidence="1">Cytoplasm</location>
    </subcellularLocation>
</comment>
<organism evidence="11 12">
    <name type="scientific">Ectocarpus siliculosus</name>
    <name type="common">Brown alga</name>
    <name type="synonym">Conferva siliculosa</name>
    <dbReference type="NCBI Taxonomy" id="2880"/>
    <lineage>
        <taxon>Eukaryota</taxon>
        <taxon>Sar</taxon>
        <taxon>Stramenopiles</taxon>
        <taxon>Ochrophyta</taxon>
        <taxon>PX clade</taxon>
        <taxon>Phaeophyceae</taxon>
        <taxon>Ectocarpales</taxon>
        <taxon>Ectocarpaceae</taxon>
        <taxon>Ectocarpus</taxon>
    </lineage>
</organism>
<evidence type="ECO:0000256" key="5">
    <source>
        <dbReference type="ARBA" id="ARBA00022741"/>
    </source>
</evidence>
<dbReference type="GO" id="GO:0016887">
    <property type="term" value="F:ATP hydrolysis activity"/>
    <property type="evidence" value="ECO:0007669"/>
    <property type="project" value="InterPro"/>
</dbReference>
<feature type="region of interest" description="Disordered" evidence="10">
    <location>
        <begin position="1"/>
        <end position="21"/>
    </location>
</feature>
<feature type="compositionally biased region" description="Basic and acidic residues" evidence="10">
    <location>
        <begin position="7"/>
        <end position="21"/>
    </location>
</feature>
<evidence type="ECO:0000313" key="12">
    <source>
        <dbReference type="Proteomes" id="UP000002630"/>
    </source>
</evidence>
<evidence type="ECO:0000256" key="1">
    <source>
        <dbReference type="ARBA" id="ARBA00004496"/>
    </source>
</evidence>
<dbReference type="InterPro" id="IPR053374">
    <property type="entry name" value="TCP-1_chaperonin"/>
</dbReference>
<keyword evidence="4" id="KW-0963">Cytoplasm</keyword>
<evidence type="ECO:0000256" key="4">
    <source>
        <dbReference type="ARBA" id="ARBA00022490"/>
    </source>
</evidence>
<evidence type="ECO:0000313" key="11">
    <source>
        <dbReference type="EMBL" id="CBJ29476.1"/>
    </source>
</evidence>
<dbReference type="PROSITE" id="PS00750">
    <property type="entry name" value="TCP1_1"/>
    <property type="match status" value="1"/>
</dbReference>
<evidence type="ECO:0000256" key="8">
    <source>
        <dbReference type="RuleBase" id="RU004187"/>
    </source>
</evidence>
<evidence type="ECO:0000256" key="7">
    <source>
        <dbReference type="ARBA" id="ARBA00023186"/>
    </source>
</evidence>
<dbReference type="InterPro" id="IPR027413">
    <property type="entry name" value="GROEL-like_equatorial_sf"/>
</dbReference>
<dbReference type="OMA" id="HPAANMI"/>
<proteinExistence type="inferred from homology"/>
<dbReference type="InParanoid" id="D7FKS7"/>
<evidence type="ECO:0000256" key="10">
    <source>
        <dbReference type="SAM" id="MobiDB-lite"/>
    </source>
</evidence>
<evidence type="ECO:0000256" key="6">
    <source>
        <dbReference type="ARBA" id="ARBA00022840"/>
    </source>
</evidence>
<dbReference type="InterPro" id="IPR012717">
    <property type="entry name" value="Chap_CCT_delta"/>
</dbReference>
<keyword evidence="12" id="KW-1185">Reference proteome</keyword>
<dbReference type="NCBIfam" id="TIGR02342">
    <property type="entry name" value="chap_CCT_delta"/>
    <property type="match status" value="1"/>
</dbReference>
<protein>
    <recommendedName>
        <fullName evidence="3 9">T-complex protein 1 subunit delta</fullName>
    </recommendedName>
</protein>
<dbReference type="STRING" id="2880.D7FKS7"/>
<keyword evidence="7 8" id="KW-0143">Chaperone</keyword>
<dbReference type="GO" id="GO:0005524">
    <property type="term" value="F:ATP binding"/>
    <property type="evidence" value="ECO:0007669"/>
    <property type="project" value="UniProtKB-KW"/>
</dbReference>
<dbReference type="InterPro" id="IPR002423">
    <property type="entry name" value="Cpn60/GroEL/TCP-1"/>
</dbReference>
<dbReference type="EMBL" id="FN649736">
    <property type="protein sequence ID" value="CBJ29476.1"/>
    <property type="molecule type" value="Genomic_DNA"/>
</dbReference>
<dbReference type="Pfam" id="PF00118">
    <property type="entry name" value="Cpn60_TCP1"/>
    <property type="match status" value="1"/>
</dbReference>
<dbReference type="GO" id="GO:0005737">
    <property type="term" value="C:cytoplasm"/>
    <property type="evidence" value="ECO:0007669"/>
    <property type="project" value="UniProtKB-SubCell"/>
</dbReference>
<dbReference type="PROSITE" id="PS00995">
    <property type="entry name" value="TCP1_3"/>
    <property type="match status" value="1"/>
</dbReference>
<dbReference type="SUPFAM" id="SSF52029">
    <property type="entry name" value="GroEL apical domain-like"/>
    <property type="match status" value="1"/>
</dbReference>
<dbReference type="Gene3D" id="1.10.560.10">
    <property type="entry name" value="GroEL-like equatorial domain"/>
    <property type="match status" value="1"/>
</dbReference>
<dbReference type="GO" id="GO:0051082">
    <property type="term" value="F:unfolded protein binding"/>
    <property type="evidence" value="ECO:0007669"/>
    <property type="project" value="InterPro"/>
</dbReference>
<dbReference type="NCBIfam" id="NF041083">
    <property type="entry name" value="thermosome_beta"/>
    <property type="match status" value="1"/>
</dbReference>
<dbReference type="InterPro" id="IPR017998">
    <property type="entry name" value="Chaperone_TCP-1"/>
</dbReference>
<evidence type="ECO:0000256" key="9">
    <source>
        <dbReference type="RuleBase" id="RU004192"/>
    </source>
</evidence>
<gene>
    <name evidence="11" type="ORF">Esi_0147_0083</name>
</gene>
<dbReference type="eggNOG" id="KOG0358">
    <property type="taxonomic scope" value="Eukaryota"/>
</dbReference>
<dbReference type="NCBIfam" id="NF041082">
    <property type="entry name" value="thermosome_alpha"/>
    <property type="match status" value="1"/>
</dbReference>
<dbReference type="CDD" id="cd03338">
    <property type="entry name" value="TCP1_delta"/>
    <property type="match status" value="1"/>
</dbReference>
<sequence>MAGPNQRKGDTHRDSQKEKDVRTANILAAKAVADAIRTSLGPRGMDKMIQGGDGEVVITNDGATILGQMQVFHPTAKMLVELSKSQDIEAGDGTTSVCVIAGALLNACTDLLAKGIHPMAVAESFLAAADKAEEILEGMSTPVDLANRETLIQAVDTCLSSKVVSQNCETISPMAVDAVLGIIDPINATNVDLRDIKICKQLGGTIDDSELVHGMVFEKGAKKSAGGPTTIENAKVGLIQFCLSAPKTDMENNVVVSDYAAMDRILREERKYILGLCKKIKKAGCTVLLVQKSILRDAYNDLSIHFLAKMGIMVITDVERNDIEFISRTLALKPCAHIDTFNADKLGTADLVQEVSMPGSGHKIVKVTGVPTTGMTMTVLMRGSNRLVLDEAERSVHDALCVVRSLVKKRFLISGGGAAETEVAMQLTEWAKTQTGMRGYCIRAYGEALEVVPYTLAENAGMNPISIVTELRSEHAKGKVGAGINVRKGTISDMYAEHVIQPVLVNSSALKLATECVGMILKIDDVVAVM</sequence>
<dbReference type="PANTHER" id="PTHR11353">
    <property type="entry name" value="CHAPERONIN"/>
    <property type="match status" value="1"/>
</dbReference>
<dbReference type="PRINTS" id="PR00304">
    <property type="entry name" value="TCOMPLEXTCP1"/>
</dbReference>